<feature type="region of interest" description="Disordered" evidence="1">
    <location>
        <begin position="46"/>
        <end position="71"/>
    </location>
</feature>
<dbReference type="AlphaFoldDB" id="A0A6J4UQU4"/>
<accession>A0A6J4UQU4</accession>
<reference evidence="2" key="1">
    <citation type="submission" date="2020-02" db="EMBL/GenBank/DDBJ databases">
        <authorList>
            <person name="Meier V. D."/>
        </authorList>
    </citation>
    <scope>NUCLEOTIDE SEQUENCE</scope>
    <source>
        <strain evidence="2">AVDCRST_MAG81</strain>
    </source>
</reference>
<sequence>MFLDELSPLFQELTQHPTAFLGGLVSGLLRLSLADEPVKGWLAQQGTTSYSTVNPESHNGKSGGPKSIAID</sequence>
<dbReference type="Pfam" id="PF26369">
    <property type="entry name" value="UPF0426"/>
    <property type="match status" value="1"/>
</dbReference>
<dbReference type="EMBL" id="CADCWO010000028">
    <property type="protein sequence ID" value="CAA9558158.1"/>
    <property type="molecule type" value="Genomic_DNA"/>
</dbReference>
<dbReference type="InterPro" id="IPR040278">
    <property type="entry name" value="UPF0426"/>
</dbReference>
<gene>
    <name evidence="2" type="ORF">AVDCRST_MAG81-410</name>
</gene>
<protein>
    <submittedName>
        <fullName evidence="2">Uncharacterized protein</fullName>
    </submittedName>
</protein>
<evidence type="ECO:0000256" key="1">
    <source>
        <dbReference type="SAM" id="MobiDB-lite"/>
    </source>
</evidence>
<evidence type="ECO:0000313" key="2">
    <source>
        <dbReference type="EMBL" id="CAA9558158.1"/>
    </source>
</evidence>
<name>A0A6J4UQU4_9CYAN</name>
<feature type="compositionally biased region" description="Polar residues" evidence="1">
    <location>
        <begin position="46"/>
        <end position="57"/>
    </location>
</feature>
<proteinExistence type="predicted"/>
<organism evidence="2">
    <name type="scientific">uncultured Synechococcales cyanobacterium</name>
    <dbReference type="NCBI Taxonomy" id="1936017"/>
    <lineage>
        <taxon>Bacteria</taxon>
        <taxon>Bacillati</taxon>
        <taxon>Cyanobacteriota</taxon>
        <taxon>Cyanophyceae</taxon>
        <taxon>Synechococcales</taxon>
        <taxon>environmental samples</taxon>
    </lineage>
</organism>